<accession>A0AAD7LU97</accession>
<proteinExistence type="predicted"/>
<dbReference type="AlphaFoldDB" id="A0AAD7LU97"/>
<dbReference type="KEGG" id="qsa:O6P43_014238"/>
<dbReference type="Proteomes" id="UP001163823">
    <property type="component" value="Chromosome 6"/>
</dbReference>
<comment type="caution">
    <text evidence="1">The sequence shown here is derived from an EMBL/GenBank/DDBJ whole genome shotgun (WGS) entry which is preliminary data.</text>
</comment>
<dbReference type="EMBL" id="JARAOO010000006">
    <property type="protein sequence ID" value="KAJ7964416.1"/>
    <property type="molecule type" value="Genomic_DNA"/>
</dbReference>
<organism evidence="1 2">
    <name type="scientific">Quillaja saponaria</name>
    <name type="common">Soap bark tree</name>
    <dbReference type="NCBI Taxonomy" id="32244"/>
    <lineage>
        <taxon>Eukaryota</taxon>
        <taxon>Viridiplantae</taxon>
        <taxon>Streptophyta</taxon>
        <taxon>Embryophyta</taxon>
        <taxon>Tracheophyta</taxon>
        <taxon>Spermatophyta</taxon>
        <taxon>Magnoliopsida</taxon>
        <taxon>eudicotyledons</taxon>
        <taxon>Gunneridae</taxon>
        <taxon>Pentapetalae</taxon>
        <taxon>rosids</taxon>
        <taxon>fabids</taxon>
        <taxon>Fabales</taxon>
        <taxon>Quillajaceae</taxon>
        <taxon>Quillaja</taxon>
    </lineage>
</organism>
<reference evidence="1" key="1">
    <citation type="journal article" date="2023" name="Science">
        <title>Elucidation of the pathway for biosynthesis of saponin adjuvants from the soapbark tree.</title>
        <authorList>
            <person name="Reed J."/>
            <person name="Orme A."/>
            <person name="El-Demerdash A."/>
            <person name="Owen C."/>
            <person name="Martin L.B.B."/>
            <person name="Misra R.C."/>
            <person name="Kikuchi S."/>
            <person name="Rejzek M."/>
            <person name="Martin A.C."/>
            <person name="Harkess A."/>
            <person name="Leebens-Mack J."/>
            <person name="Louveau T."/>
            <person name="Stephenson M.J."/>
            <person name="Osbourn A."/>
        </authorList>
    </citation>
    <scope>NUCLEOTIDE SEQUENCE</scope>
    <source>
        <strain evidence="1">S10</strain>
    </source>
</reference>
<sequence length="71" mass="8327">MMFKRKEDYPIENLSSERSRGSLSMSCTLCSYSLFVVKNVINRVCDHWTQRPNIGARSYESFLIVVFQMLI</sequence>
<evidence type="ECO:0000313" key="1">
    <source>
        <dbReference type="EMBL" id="KAJ7964416.1"/>
    </source>
</evidence>
<evidence type="ECO:0000313" key="2">
    <source>
        <dbReference type="Proteomes" id="UP001163823"/>
    </source>
</evidence>
<gene>
    <name evidence="1" type="ORF">O6P43_014238</name>
</gene>
<keyword evidence="2" id="KW-1185">Reference proteome</keyword>
<name>A0AAD7LU97_QUISA</name>
<protein>
    <submittedName>
        <fullName evidence="1">Uncharacterized protein</fullName>
    </submittedName>
</protein>